<keyword evidence="2" id="KW-1185">Reference proteome</keyword>
<dbReference type="EMBL" id="CP048711">
    <property type="protein sequence ID" value="QIB65143.1"/>
    <property type="molecule type" value="Genomic_DNA"/>
</dbReference>
<proteinExistence type="predicted"/>
<dbReference type="Proteomes" id="UP000477680">
    <property type="component" value="Chromosome"/>
</dbReference>
<reference evidence="1 2" key="1">
    <citation type="submission" date="2020-02" db="EMBL/GenBank/DDBJ databases">
        <title>Genome sequencing for Kineobactrum sp. M2.</title>
        <authorList>
            <person name="Park S.-J."/>
        </authorList>
    </citation>
    <scope>NUCLEOTIDE SEQUENCE [LARGE SCALE GENOMIC DNA]</scope>
    <source>
        <strain evidence="1 2">M2</strain>
    </source>
</reference>
<accession>A0A6C0U042</accession>
<name>A0A6C0U042_9GAMM</name>
<gene>
    <name evidence="1" type="ORF">G3T16_06730</name>
</gene>
<evidence type="ECO:0000313" key="1">
    <source>
        <dbReference type="EMBL" id="QIB65143.1"/>
    </source>
</evidence>
<dbReference type="RefSeq" id="WP_163494384.1">
    <property type="nucleotide sequence ID" value="NZ_CP048711.1"/>
</dbReference>
<dbReference type="Gene3D" id="2.60.40.1120">
    <property type="entry name" value="Carboxypeptidase-like, regulatory domain"/>
    <property type="match status" value="1"/>
</dbReference>
<evidence type="ECO:0000313" key="2">
    <source>
        <dbReference type="Proteomes" id="UP000477680"/>
    </source>
</evidence>
<dbReference type="AlphaFoldDB" id="A0A6C0U042"/>
<dbReference type="KEGG" id="kim:G3T16_06730"/>
<organism evidence="1 2">
    <name type="scientific">Kineobactrum salinum</name>
    <dbReference type="NCBI Taxonomy" id="2708301"/>
    <lineage>
        <taxon>Bacteria</taxon>
        <taxon>Pseudomonadati</taxon>
        <taxon>Pseudomonadota</taxon>
        <taxon>Gammaproteobacteria</taxon>
        <taxon>Cellvibrionales</taxon>
        <taxon>Halieaceae</taxon>
        <taxon>Kineobactrum</taxon>
    </lineage>
</organism>
<protein>
    <submittedName>
        <fullName evidence="1">DUF4198 domain-containing protein</fullName>
    </submittedName>
</protein>
<sequence>MTGGETSRQTVEFSAGTLAVQVTTNGEPLKARTYVYYADSGEEASRGRTDKNGDASYRIPPGEYRVKIRPDGIDAPDQVIEGVVVTAGEVAEHSLDIPSGSMDLTVENDGEPLEARTYLRDPELDKEVSRSRTDNRGQASYRVPVGNYTLRIRPDGIDAPDRIVETVSVASGQTTEVRVDFAKEQ</sequence>